<gene>
    <name evidence="2" type="ORF">GGD40_006653</name>
    <name evidence="1" type="ORF">GGD41_001818</name>
</gene>
<protein>
    <submittedName>
        <fullName evidence="2">Uncharacterized protein</fullName>
    </submittedName>
</protein>
<evidence type="ECO:0000313" key="1">
    <source>
        <dbReference type="EMBL" id="NYH14590.1"/>
    </source>
</evidence>
<accession>A0A7Z0BC26</accession>
<organism evidence="2 3">
    <name type="scientific">Paraburkholderia bryophila</name>
    <dbReference type="NCBI Taxonomy" id="420952"/>
    <lineage>
        <taxon>Bacteria</taxon>
        <taxon>Pseudomonadati</taxon>
        <taxon>Pseudomonadota</taxon>
        <taxon>Betaproteobacteria</taxon>
        <taxon>Burkholderiales</taxon>
        <taxon>Burkholderiaceae</taxon>
        <taxon>Paraburkholderia</taxon>
    </lineage>
</organism>
<dbReference type="Proteomes" id="UP000572540">
    <property type="component" value="Unassembled WGS sequence"/>
</dbReference>
<name>A0A7Z0BC26_9BURK</name>
<dbReference type="EMBL" id="JACCAU010000001">
    <property type="protein sequence ID" value="NYH14590.1"/>
    <property type="molecule type" value="Genomic_DNA"/>
</dbReference>
<dbReference type="EMBL" id="JACCAS010000002">
    <property type="protein sequence ID" value="NYH27082.1"/>
    <property type="molecule type" value="Genomic_DNA"/>
</dbReference>
<reference evidence="3 4" key="1">
    <citation type="submission" date="2020-07" db="EMBL/GenBank/DDBJ databases">
        <title>Exploring microbial biodiversity for novel pathways involved in the catabolism of aromatic compounds derived from lignin.</title>
        <authorList>
            <person name="Elkins J."/>
        </authorList>
    </citation>
    <scope>NUCLEOTIDE SEQUENCE [LARGE SCALE GENOMIC DNA]</scope>
    <source>
        <strain evidence="1 4">H2C3B</strain>
        <strain evidence="2 3">H2C3C</strain>
    </source>
</reference>
<evidence type="ECO:0000313" key="2">
    <source>
        <dbReference type="EMBL" id="NYH27082.1"/>
    </source>
</evidence>
<evidence type="ECO:0000313" key="3">
    <source>
        <dbReference type="Proteomes" id="UP000540929"/>
    </source>
</evidence>
<dbReference type="Proteomes" id="UP000540929">
    <property type="component" value="Unassembled WGS sequence"/>
</dbReference>
<comment type="caution">
    <text evidence="2">The sequence shown here is derived from an EMBL/GenBank/DDBJ whole genome shotgun (WGS) entry which is preliminary data.</text>
</comment>
<keyword evidence="3" id="KW-1185">Reference proteome</keyword>
<evidence type="ECO:0000313" key="4">
    <source>
        <dbReference type="Proteomes" id="UP000572540"/>
    </source>
</evidence>
<sequence>MNYGIKRAAPTPGQYLKKSGTVADNVNLSLAGNGQGKA</sequence>
<proteinExistence type="predicted"/>
<dbReference type="AlphaFoldDB" id="A0A7Z0BC26"/>